<evidence type="ECO:0000256" key="5">
    <source>
        <dbReference type="SAM" id="Phobius"/>
    </source>
</evidence>
<accession>A9FFR6</accession>
<evidence type="ECO:0000256" key="3">
    <source>
        <dbReference type="ARBA" id="ARBA00022989"/>
    </source>
</evidence>
<proteinExistence type="predicted"/>
<dbReference type="OrthoDB" id="513661at2"/>
<dbReference type="HOGENOM" id="CLU_110778_2_0_7"/>
<evidence type="ECO:0000313" key="7">
    <source>
        <dbReference type="Proteomes" id="UP000002139"/>
    </source>
</evidence>
<dbReference type="GO" id="GO:0016020">
    <property type="term" value="C:membrane"/>
    <property type="evidence" value="ECO:0007669"/>
    <property type="project" value="UniProtKB-SubCell"/>
</dbReference>
<feature type="transmembrane region" description="Helical" evidence="5">
    <location>
        <begin position="110"/>
        <end position="129"/>
    </location>
</feature>
<dbReference type="RefSeq" id="WP_012237489.1">
    <property type="nucleotide sequence ID" value="NC_010162.1"/>
</dbReference>
<dbReference type="Proteomes" id="UP000002139">
    <property type="component" value="Chromosome"/>
</dbReference>
<dbReference type="AlphaFoldDB" id="A9FFR6"/>
<name>A9FFR6_SORC5</name>
<dbReference type="eggNOG" id="COG3686">
    <property type="taxonomic scope" value="Bacteria"/>
</dbReference>
<organism evidence="6 7">
    <name type="scientific">Sorangium cellulosum (strain So ce56)</name>
    <name type="common">Polyangium cellulosum (strain So ce56)</name>
    <dbReference type="NCBI Taxonomy" id="448385"/>
    <lineage>
        <taxon>Bacteria</taxon>
        <taxon>Pseudomonadati</taxon>
        <taxon>Myxococcota</taxon>
        <taxon>Polyangia</taxon>
        <taxon>Polyangiales</taxon>
        <taxon>Polyangiaceae</taxon>
        <taxon>Sorangium</taxon>
    </lineage>
</organism>
<dbReference type="STRING" id="448385.sce4857"/>
<evidence type="ECO:0000313" key="6">
    <source>
        <dbReference type="EMBL" id="CAN95020.1"/>
    </source>
</evidence>
<dbReference type="Pfam" id="PF01124">
    <property type="entry name" value="MAPEG"/>
    <property type="match status" value="1"/>
</dbReference>
<dbReference type="Gene3D" id="1.20.120.550">
    <property type="entry name" value="Membrane associated eicosanoid/glutathione metabolism-like domain"/>
    <property type="match status" value="1"/>
</dbReference>
<feature type="transmembrane region" description="Helical" evidence="5">
    <location>
        <begin position="82"/>
        <end position="103"/>
    </location>
</feature>
<sequence>MTIPLTCVFISFLLIYVARLFVARAQAQQPEGLDNRNPRDQQAKLTGVGRRALAAHQNAFEGFAPFAAAVFTAHLAGADARWSAILAVTHVAARALYLVMYIGDKASARTAVWIIGFAATVGLFLLKWLV</sequence>
<keyword evidence="7" id="KW-1185">Reference proteome</keyword>
<dbReference type="EMBL" id="AM746676">
    <property type="protein sequence ID" value="CAN95020.1"/>
    <property type="molecule type" value="Genomic_DNA"/>
</dbReference>
<evidence type="ECO:0000256" key="4">
    <source>
        <dbReference type="ARBA" id="ARBA00023136"/>
    </source>
</evidence>
<dbReference type="KEGG" id="scl:sce4857"/>
<dbReference type="InterPro" id="IPR001129">
    <property type="entry name" value="Membr-assoc_MAPEG"/>
</dbReference>
<keyword evidence="3 5" id="KW-1133">Transmembrane helix</keyword>
<evidence type="ECO:0000256" key="2">
    <source>
        <dbReference type="ARBA" id="ARBA00022692"/>
    </source>
</evidence>
<comment type="subcellular location">
    <subcellularLocation>
        <location evidence="1">Membrane</location>
    </subcellularLocation>
</comment>
<gene>
    <name evidence="6" type="ordered locus">sce4857</name>
</gene>
<evidence type="ECO:0000256" key="1">
    <source>
        <dbReference type="ARBA" id="ARBA00004370"/>
    </source>
</evidence>
<reference evidence="6 7" key="1">
    <citation type="journal article" date="2007" name="Nat. Biotechnol.">
        <title>Complete genome sequence of the myxobacterium Sorangium cellulosum.</title>
        <authorList>
            <person name="Schneiker S."/>
            <person name="Perlova O."/>
            <person name="Kaiser O."/>
            <person name="Gerth K."/>
            <person name="Alici A."/>
            <person name="Altmeyer M.O."/>
            <person name="Bartels D."/>
            <person name="Bekel T."/>
            <person name="Beyer S."/>
            <person name="Bode E."/>
            <person name="Bode H.B."/>
            <person name="Bolten C.J."/>
            <person name="Choudhuri J.V."/>
            <person name="Doss S."/>
            <person name="Elnakady Y.A."/>
            <person name="Frank B."/>
            <person name="Gaigalat L."/>
            <person name="Goesmann A."/>
            <person name="Groeger C."/>
            <person name="Gross F."/>
            <person name="Jelsbak L."/>
            <person name="Jelsbak L."/>
            <person name="Kalinowski J."/>
            <person name="Kegler C."/>
            <person name="Knauber T."/>
            <person name="Konietzny S."/>
            <person name="Kopp M."/>
            <person name="Krause L."/>
            <person name="Krug D."/>
            <person name="Linke B."/>
            <person name="Mahmud T."/>
            <person name="Martinez-Arias R."/>
            <person name="McHardy A.C."/>
            <person name="Merai M."/>
            <person name="Meyer F."/>
            <person name="Mormann S."/>
            <person name="Munoz-Dorado J."/>
            <person name="Perez J."/>
            <person name="Pradella S."/>
            <person name="Rachid S."/>
            <person name="Raddatz G."/>
            <person name="Rosenau F."/>
            <person name="Rueckert C."/>
            <person name="Sasse F."/>
            <person name="Scharfe M."/>
            <person name="Schuster S.C."/>
            <person name="Suen G."/>
            <person name="Treuner-Lange A."/>
            <person name="Velicer G.J."/>
            <person name="Vorholter F.-J."/>
            <person name="Weissman K.J."/>
            <person name="Welch R.D."/>
            <person name="Wenzel S.C."/>
            <person name="Whitworth D.E."/>
            <person name="Wilhelm S."/>
            <person name="Wittmann C."/>
            <person name="Bloecker H."/>
            <person name="Puehler A."/>
            <person name="Mueller R."/>
        </authorList>
    </citation>
    <scope>NUCLEOTIDE SEQUENCE [LARGE SCALE GENOMIC DNA]</scope>
    <source>
        <strain evidence="7">So ce56</strain>
    </source>
</reference>
<dbReference type="InterPro" id="IPR023352">
    <property type="entry name" value="MAPEG-like_dom_sf"/>
</dbReference>
<keyword evidence="2 5" id="KW-0812">Transmembrane</keyword>
<dbReference type="PANTHER" id="PTHR35371:SF1">
    <property type="entry name" value="BLR7753 PROTEIN"/>
    <property type="match status" value="1"/>
</dbReference>
<keyword evidence="4 5" id="KW-0472">Membrane</keyword>
<dbReference type="BioCyc" id="SCEL448385:SCE_RS24925-MONOMER"/>
<dbReference type="PANTHER" id="PTHR35371">
    <property type="entry name" value="INNER MEMBRANE PROTEIN"/>
    <property type="match status" value="1"/>
</dbReference>
<protein>
    <submittedName>
        <fullName evidence="6">Membrane protein</fullName>
    </submittedName>
</protein>
<dbReference type="SUPFAM" id="SSF161084">
    <property type="entry name" value="MAPEG domain-like"/>
    <property type="match status" value="1"/>
</dbReference>